<protein>
    <submittedName>
        <fullName evidence="1">Uncharacterized protein</fullName>
    </submittedName>
</protein>
<evidence type="ECO:0000313" key="2">
    <source>
        <dbReference type="Proteomes" id="UP001595904"/>
    </source>
</evidence>
<evidence type="ECO:0000313" key="1">
    <source>
        <dbReference type="EMBL" id="MFC4307735.1"/>
    </source>
</evidence>
<organism evidence="1 2">
    <name type="scientific">Steroidobacter flavus</name>
    <dbReference type="NCBI Taxonomy" id="1842136"/>
    <lineage>
        <taxon>Bacteria</taxon>
        <taxon>Pseudomonadati</taxon>
        <taxon>Pseudomonadota</taxon>
        <taxon>Gammaproteobacteria</taxon>
        <taxon>Steroidobacterales</taxon>
        <taxon>Steroidobacteraceae</taxon>
        <taxon>Steroidobacter</taxon>
    </lineage>
</organism>
<name>A0ABV8SK81_9GAMM</name>
<reference evidence="2" key="1">
    <citation type="journal article" date="2019" name="Int. J. Syst. Evol. Microbiol.">
        <title>The Global Catalogue of Microorganisms (GCM) 10K type strain sequencing project: providing services to taxonomists for standard genome sequencing and annotation.</title>
        <authorList>
            <consortium name="The Broad Institute Genomics Platform"/>
            <consortium name="The Broad Institute Genome Sequencing Center for Infectious Disease"/>
            <person name="Wu L."/>
            <person name="Ma J."/>
        </authorList>
    </citation>
    <scope>NUCLEOTIDE SEQUENCE [LARGE SCALE GENOMIC DNA]</scope>
    <source>
        <strain evidence="2">CGMCC 1.10759</strain>
    </source>
</reference>
<comment type="caution">
    <text evidence="1">The sequence shown here is derived from an EMBL/GenBank/DDBJ whole genome shotgun (WGS) entry which is preliminary data.</text>
</comment>
<dbReference type="RefSeq" id="WP_380594247.1">
    <property type="nucleotide sequence ID" value="NZ_JBHSDU010000001.1"/>
</dbReference>
<keyword evidence="2" id="KW-1185">Reference proteome</keyword>
<gene>
    <name evidence="1" type="ORF">ACFPN2_01460</name>
</gene>
<sequence length="82" mass="9651">MMPTDFTMEYVSDPRYELLAIEVSFRGQRLFQANKERGEIELEFDLNPRLLGAQVDMRFSLEDLLAVLSHVRGEMEKINRDE</sequence>
<dbReference type="Proteomes" id="UP001595904">
    <property type="component" value="Unassembled WGS sequence"/>
</dbReference>
<accession>A0ABV8SK81</accession>
<proteinExistence type="predicted"/>
<dbReference type="EMBL" id="JBHSDU010000001">
    <property type="protein sequence ID" value="MFC4307735.1"/>
    <property type="molecule type" value="Genomic_DNA"/>
</dbReference>